<feature type="compositionally biased region" description="Basic and acidic residues" evidence="7">
    <location>
        <begin position="48"/>
        <end position="59"/>
    </location>
</feature>
<feature type="compositionally biased region" description="Basic residues" evidence="7">
    <location>
        <begin position="96"/>
        <end position="107"/>
    </location>
</feature>
<keyword evidence="3 5" id="KW-0862">Zinc</keyword>
<reference evidence="10" key="2">
    <citation type="submission" date="2025-08" db="UniProtKB">
        <authorList>
            <consortium name="RefSeq"/>
        </authorList>
    </citation>
    <scope>IDENTIFICATION</scope>
    <source>
        <tissue evidence="10">Leaf</tissue>
    </source>
</reference>
<evidence type="ECO:0000256" key="5">
    <source>
        <dbReference type="PROSITE-ProRule" id="PRU00723"/>
    </source>
</evidence>
<dbReference type="GeneID" id="109725130"/>
<evidence type="ECO:0000256" key="7">
    <source>
        <dbReference type="SAM" id="MobiDB-lite"/>
    </source>
</evidence>
<dbReference type="Pfam" id="PF00642">
    <property type="entry name" value="zf-CCCH"/>
    <property type="match status" value="1"/>
</dbReference>
<feature type="zinc finger region" description="C3H1-type" evidence="5">
    <location>
        <begin position="6"/>
        <end position="32"/>
    </location>
</feature>
<protein>
    <submittedName>
        <fullName evidence="10">Zinc finger CCCH domain-containing protein 13 isoform X1</fullName>
    </submittedName>
</protein>
<evidence type="ECO:0000256" key="6">
    <source>
        <dbReference type="SAM" id="Coils"/>
    </source>
</evidence>
<dbReference type="InterPro" id="IPR000571">
    <property type="entry name" value="Znf_CCCH"/>
</dbReference>
<accession>A0A6P5GM95</accession>
<dbReference type="OrthoDB" id="665283at2759"/>
<feature type="coiled-coil region" evidence="6">
    <location>
        <begin position="140"/>
        <end position="233"/>
    </location>
</feature>
<dbReference type="AlphaFoldDB" id="A0A6P5GM95"/>
<dbReference type="SMART" id="SM00356">
    <property type="entry name" value="ZnF_C3H1"/>
    <property type="match status" value="1"/>
</dbReference>
<proteinExistence type="predicted"/>
<dbReference type="PROSITE" id="PS50103">
    <property type="entry name" value="ZF_C3H1"/>
    <property type="match status" value="1"/>
</dbReference>
<feature type="region of interest" description="Disordered" evidence="7">
    <location>
        <begin position="236"/>
        <end position="275"/>
    </location>
</feature>
<dbReference type="PANTHER" id="PTHR38160:SF1">
    <property type="entry name" value="ZINC FINGER CCCH DOMAIN-CONTAINING PROTEIN 40"/>
    <property type="match status" value="1"/>
</dbReference>
<keyword evidence="4" id="KW-0238">DNA-binding</keyword>
<feature type="domain" description="C3H1-type" evidence="8">
    <location>
        <begin position="6"/>
        <end position="32"/>
    </location>
</feature>
<evidence type="ECO:0000256" key="1">
    <source>
        <dbReference type="ARBA" id="ARBA00022723"/>
    </source>
</evidence>
<keyword evidence="1 5" id="KW-0479">Metal-binding</keyword>
<dbReference type="PANTHER" id="PTHR38160">
    <property type="entry name" value="ZINC FINGER CCCH DOMAIN-CONTAINING PROTEIN 40"/>
    <property type="match status" value="1"/>
</dbReference>
<feature type="region of interest" description="Disordered" evidence="7">
    <location>
        <begin position="342"/>
        <end position="367"/>
    </location>
</feature>
<reference evidence="9" key="1">
    <citation type="journal article" date="2015" name="Nat. Genet.">
        <title>The pineapple genome and the evolution of CAM photosynthesis.</title>
        <authorList>
            <person name="Ming R."/>
            <person name="VanBuren R."/>
            <person name="Wai C.M."/>
            <person name="Tang H."/>
            <person name="Schatz M.C."/>
            <person name="Bowers J.E."/>
            <person name="Lyons E."/>
            <person name="Wang M.L."/>
            <person name="Chen J."/>
            <person name="Biggers E."/>
            <person name="Zhang J."/>
            <person name="Huang L."/>
            <person name="Zhang L."/>
            <person name="Miao W."/>
            <person name="Zhang J."/>
            <person name="Ye Z."/>
            <person name="Miao C."/>
            <person name="Lin Z."/>
            <person name="Wang H."/>
            <person name="Zhou H."/>
            <person name="Yim W.C."/>
            <person name="Priest H.D."/>
            <person name="Zheng C."/>
            <person name="Woodhouse M."/>
            <person name="Edger P.P."/>
            <person name="Guyot R."/>
            <person name="Guo H.B."/>
            <person name="Guo H."/>
            <person name="Zheng G."/>
            <person name="Singh R."/>
            <person name="Sharma A."/>
            <person name="Min X."/>
            <person name="Zheng Y."/>
            <person name="Lee H."/>
            <person name="Gurtowski J."/>
            <person name="Sedlazeck F.J."/>
            <person name="Harkess A."/>
            <person name="McKain M.R."/>
            <person name="Liao Z."/>
            <person name="Fang J."/>
            <person name="Liu J."/>
            <person name="Zhang X."/>
            <person name="Zhang Q."/>
            <person name="Hu W."/>
            <person name="Qin Y."/>
            <person name="Wang K."/>
            <person name="Chen L.Y."/>
            <person name="Shirley N."/>
            <person name="Lin Y.R."/>
            <person name="Liu L.Y."/>
            <person name="Hernandez A.G."/>
            <person name="Wright C.L."/>
            <person name="Bulone V."/>
            <person name="Tuskan G.A."/>
            <person name="Heath K."/>
            <person name="Zee F."/>
            <person name="Moore P.H."/>
            <person name="Sunkar R."/>
            <person name="Leebens-Mack J.H."/>
            <person name="Mockler T."/>
            <person name="Bennetzen J.L."/>
            <person name="Freeling M."/>
            <person name="Sankoff D."/>
            <person name="Paterson A.H."/>
            <person name="Zhu X."/>
            <person name="Yang X."/>
            <person name="Smith J.A."/>
            <person name="Cushman J.C."/>
            <person name="Paull R.E."/>
            <person name="Yu Q."/>
        </authorList>
    </citation>
    <scope>NUCLEOTIDE SEQUENCE [LARGE SCALE GENOMIC DNA]</scope>
    <source>
        <strain evidence="9">cv. F153</strain>
    </source>
</reference>
<feature type="region of interest" description="Disordered" evidence="7">
    <location>
        <begin position="48"/>
        <end position="140"/>
    </location>
</feature>
<keyword evidence="6" id="KW-0175">Coiled coil</keyword>
<dbReference type="GO" id="GO:0008270">
    <property type="term" value="F:zinc ion binding"/>
    <property type="evidence" value="ECO:0007669"/>
    <property type="project" value="UniProtKB-KW"/>
</dbReference>
<evidence type="ECO:0000259" key="8">
    <source>
        <dbReference type="PROSITE" id="PS50103"/>
    </source>
</evidence>
<evidence type="ECO:0000313" key="9">
    <source>
        <dbReference type="Proteomes" id="UP000515123"/>
    </source>
</evidence>
<sequence>MLGRKLYKTKLCILYQKGRCSRPTCNFAHGEAELRRFAGSFDGRRDYRSGDLRDKLDRRHSPHRRYSPGRGVRGHHSFRNQKPISRDRGSSLSRSPIRRSDRRHRKKQVTDGESDASGSLKFSDSNKDKRGEKLTSYNERDDLQEQLKHIELDVEMLDDEKSQLEGLLEEKVEEAHKLSTVIEDLELQLSKEQEECKRITSKLKKFIKAHGRHMKAQEELKRSQARLQKLAEMFDSETIKPANEEDSSANVHSEGEPNGDYQISPNSNQLQNHVSSSKKRFLSFSITNEAEKAGNSRKKNRYSDVFSKSEMQNLEGTAVQLENEMAKSLTVKSKMVIEDNKSKRGKYVSSSLNSSEKAKGSETKNYIPSTSMAGHAVDELVEAVDLEEKPESTEANAILDKLAVKNQISSSYMPPPLPPVMQNAYKQYEGVDEEVDVEKVDPEMVDIDFNGDVDIEHL</sequence>
<evidence type="ECO:0000313" key="10">
    <source>
        <dbReference type="RefSeq" id="XP_020109801.1"/>
    </source>
</evidence>
<name>A0A6P5GM95_ANACO</name>
<gene>
    <name evidence="10" type="primary">LOC109725130</name>
</gene>
<feature type="compositionally biased region" description="Basic and acidic residues" evidence="7">
    <location>
        <begin position="124"/>
        <end position="140"/>
    </location>
</feature>
<dbReference type="RefSeq" id="XP_020109801.1">
    <property type="nucleotide sequence ID" value="XM_020254212.1"/>
</dbReference>
<dbReference type="GO" id="GO:0003677">
    <property type="term" value="F:DNA binding"/>
    <property type="evidence" value="ECO:0007669"/>
    <property type="project" value="UniProtKB-KW"/>
</dbReference>
<feature type="compositionally biased region" description="Basic residues" evidence="7">
    <location>
        <begin position="60"/>
        <end position="79"/>
    </location>
</feature>
<dbReference type="InterPro" id="IPR045868">
    <property type="entry name" value="Znf_C3H13/40"/>
</dbReference>
<dbReference type="Gene3D" id="4.10.1000.10">
    <property type="entry name" value="Zinc finger, CCCH-type"/>
    <property type="match status" value="1"/>
</dbReference>
<keyword evidence="2 5" id="KW-0863">Zinc-finger</keyword>
<evidence type="ECO:0000256" key="2">
    <source>
        <dbReference type="ARBA" id="ARBA00022771"/>
    </source>
</evidence>
<dbReference type="SUPFAM" id="SSF90229">
    <property type="entry name" value="CCCH zinc finger"/>
    <property type="match status" value="1"/>
</dbReference>
<organism evidence="9 10">
    <name type="scientific">Ananas comosus</name>
    <name type="common">Pineapple</name>
    <name type="synonym">Ananas ananas</name>
    <dbReference type="NCBI Taxonomy" id="4615"/>
    <lineage>
        <taxon>Eukaryota</taxon>
        <taxon>Viridiplantae</taxon>
        <taxon>Streptophyta</taxon>
        <taxon>Embryophyta</taxon>
        <taxon>Tracheophyta</taxon>
        <taxon>Spermatophyta</taxon>
        <taxon>Magnoliopsida</taxon>
        <taxon>Liliopsida</taxon>
        <taxon>Poales</taxon>
        <taxon>Bromeliaceae</taxon>
        <taxon>Bromelioideae</taxon>
        <taxon>Ananas</taxon>
    </lineage>
</organism>
<evidence type="ECO:0000256" key="3">
    <source>
        <dbReference type="ARBA" id="ARBA00022833"/>
    </source>
</evidence>
<keyword evidence="9" id="KW-1185">Reference proteome</keyword>
<dbReference type="InterPro" id="IPR036855">
    <property type="entry name" value="Znf_CCCH_sf"/>
</dbReference>
<dbReference type="Proteomes" id="UP000515123">
    <property type="component" value="Linkage group 19"/>
</dbReference>
<feature type="compositionally biased region" description="Polar residues" evidence="7">
    <location>
        <begin position="261"/>
        <end position="275"/>
    </location>
</feature>
<evidence type="ECO:0000256" key="4">
    <source>
        <dbReference type="ARBA" id="ARBA00023125"/>
    </source>
</evidence>